<proteinExistence type="predicted"/>
<dbReference type="Pfam" id="PF12698">
    <property type="entry name" value="ABC2_membrane_3"/>
    <property type="match status" value="1"/>
</dbReference>
<evidence type="ECO:0000256" key="5">
    <source>
        <dbReference type="SAM" id="Phobius"/>
    </source>
</evidence>
<comment type="subcellular location">
    <subcellularLocation>
        <location evidence="1">Membrane</location>
        <topology evidence="1">Multi-pass membrane protein</topology>
    </subcellularLocation>
</comment>
<dbReference type="RefSeq" id="WP_127738182.1">
    <property type="nucleotide sequence ID" value="NZ_CAJCKN010000010.1"/>
</dbReference>
<dbReference type="InterPro" id="IPR013525">
    <property type="entry name" value="ABC2_TM"/>
</dbReference>
<evidence type="ECO:0000259" key="6">
    <source>
        <dbReference type="Pfam" id="PF12698"/>
    </source>
</evidence>
<sequence>MKILQGFKNMMKIPQTKIGLVFAIFVPVFFMIVWMTGYNNATERLDQLNVGIVNEDGAASKVIAEQIAKNSPFHVVAVSEYEKAKEQLDKGKYAMLIVIPEKFANTMTDGSGELTFYVNEANSQVAVSMMEKAAAEISANLGAHSGVKADIVKTNELHNFAASMLPMILGFITYIAVMTMNIQFNLVGQIMKKGHSKWQIFWSRQMLLLIVALVVPTIIISLTVAFQDVSASFWKLWLFHVLVTAACISFTQMSFSLFGNAGPLFNVAMVPLQLMTAGNIIPANMLAPFYQHFGAFLPASNGVQGFTKLIYTGESVSVFAVHLVLLLLVTFVITIIRLATQKEKAANPALSAKQLAH</sequence>
<keyword evidence="3 5" id="KW-1133">Transmembrane helix</keyword>
<reference evidence="7 8" key="1">
    <citation type="submission" date="2019-01" db="EMBL/GenBank/DDBJ databases">
        <title>Bacillus sp. M5HDSG1-1, whole genome shotgun sequence.</title>
        <authorList>
            <person name="Tuo L."/>
        </authorList>
    </citation>
    <scope>NUCLEOTIDE SEQUENCE [LARGE SCALE GENOMIC DNA]</scope>
    <source>
        <strain evidence="7 8">M5HDSG1-1</strain>
    </source>
</reference>
<dbReference type="GO" id="GO:0016020">
    <property type="term" value="C:membrane"/>
    <property type="evidence" value="ECO:0007669"/>
    <property type="project" value="UniProtKB-SubCell"/>
</dbReference>
<evidence type="ECO:0000256" key="4">
    <source>
        <dbReference type="ARBA" id="ARBA00023136"/>
    </source>
</evidence>
<keyword evidence="8" id="KW-1185">Reference proteome</keyword>
<evidence type="ECO:0000256" key="1">
    <source>
        <dbReference type="ARBA" id="ARBA00004141"/>
    </source>
</evidence>
<dbReference type="GeneID" id="87616965"/>
<dbReference type="AlphaFoldDB" id="A0A3S2TUL0"/>
<keyword evidence="4 5" id="KW-0472">Membrane</keyword>
<feature type="transmembrane region" description="Helical" evidence="5">
    <location>
        <begin position="164"/>
        <end position="186"/>
    </location>
</feature>
<name>A0A3S2TUL0_9BACI</name>
<dbReference type="PANTHER" id="PTHR43077:SF5">
    <property type="entry name" value="PHAGE INFECTION PROTEIN"/>
    <property type="match status" value="1"/>
</dbReference>
<feature type="transmembrane region" description="Helical" evidence="5">
    <location>
        <begin position="232"/>
        <end position="251"/>
    </location>
</feature>
<dbReference type="EMBL" id="RZTZ01000003">
    <property type="protein sequence ID" value="RVT63705.1"/>
    <property type="molecule type" value="Genomic_DNA"/>
</dbReference>
<dbReference type="Gene3D" id="3.40.1710.10">
    <property type="entry name" value="abc type-2 transporter like domain"/>
    <property type="match status" value="1"/>
</dbReference>
<feature type="transmembrane region" description="Helical" evidence="5">
    <location>
        <begin position="207"/>
        <end position="226"/>
    </location>
</feature>
<evidence type="ECO:0000313" key="8">
    <source>
        <dbReference type="Proteomes" id="UP000288024"/>
    </source>
</evidence>
<feature type="transmembrane region" description="Helical" evidence="5">
    <location>
        <begin position="263"/>
        <end position="281"/>
    </location>
</feature>
<feature type="domain" description="ABC-2 type transporter transmembrane" evidence="6">
    <location>
        <begin position="18"/>
        <end position="336"/>
    </location>
</feature>
<dbReference type="GO" id="GO:0140359">
    <property type="term" value="F:ABC-type transporter activity"/>
    <property type="evidence" value="ECO:0007669"/>
    <property type="project" value="InterPro"/>
</dbReference>
<evidence type="ECO:0000256" key="2">
    <source>
        <dbReference type="ARBA" id="ARBA00022692"/>
    </source>
</evidence>
<comment type="caution">
    <text evidence="7">The sequence shown here is derived from an EMBL/GenBank/DDBJ whole genome shotgun (WGS) entry which is preliminary data.</text>
</comment>
<dbReference type="InterPro" id="IPR051328">
    <property type="entry name" value="T7SS_ABC-Transporter"/>
</dbReference>
<keyword evidence="2 5" id="KW-0812">Transmembrane</keyword>
<feature type="transmembrane region" description="Helical" evidence="5">
    <location>
        <begin position="316"/>
        <end position="336"/>
    </location>
</feature>
<dbReference type="PANTHER" id="PTHR43077">
    <property type="entry name" value="TRANSPORT PERMEASE YVFS-RELATED"/>
    <property type="match status" value="1"/>
</dbReference>
<organism evidence="7 8">
    <name type="scientific">Niallia taxi</name>
    <dbReference type="NCBI Taxonomy" id="2499688"/>
    <lineage>
        <taxon>Bacteria</taxon>
        <taxon>Bacillati</taxon>
        <taxon>Bacillota</taxon>
        <taxon>Bacilli</taxon>
        <taxon>Bacillales</taxon>
        <taxon>Bacillaceae</taxon>
        <taxon>Niallia</taxon>
    </lineage>
</organism>
<evidence type="ECO:0000313" key="7">
    <source>
        <dbReference type="EMBL" id="RVT63705.1"/>
    </source>
</evidence>
<accession>A0A3S2TUL0</accession>
<dbReference type="Proteomes" id="UP000288024">
    <property type="component" value="Unassembled WGS sequence"/>
</dbReference>
<feature type="transmembrane region" description="Helical" evidence="5">
    <location>
        <begin position="20"/>
        <end position="38"/>
    </location>
</feature>
<evidence type="ECO:0000256" key="3">
    <source>
        <dbReference type="ARBA" id="ARBA00022989"/>
    </source>
</evidence>
<protein>
    <submittedName>
        <fullName evidence="7">ABC transporter permease</fullName>
    </submittedName>
</protein>
<gene>
    <name evidence="7" type="ORF">EM808_10605</name>
</gene>